<dbReference type="OrthoDB" id="289721at2759"/>
<dbReference type="InterPro" id="IPR000477">
    <property type="entry name" value="RT_dom"/>
</dbReference>
<accession>A0A0D6EMS6</accession>
<evidence type="ECO:0000256" key="8">
    <source>
        <dbReference type="ARBA" id="ARBA00022842"/>
    </source>
</evidence>
<evidence type="ECO:0000256" key="1">
    <source>
        <dbReference type="ARBA" id="ARBA00008001"/>
    </source>
</evidence>
<dbReference type="Gene3D" id="3.30.70.2630">
    <property type="match status" value="1"/>
</dbReference>
<dbReference type="GO" id="GO:0000333">
    <property type="term" value="C:telomerase catalytic core complex"/>
    <property type="evidence" value="ECO:0007669"/>
    <property type="project" value="TreeGrafter"/>
</dbReference>
<dbReference type="PANTHER" id="PTHR12066:SF0">
    <property type="entry name" value="TELOMERASE REVERSE TRANSCRIPTASE"/>
    <property type="match status" value="1"/>
</dbReference>
<feature type="compositionally biased region" description="Low complexity" evidence="14">
    <location>
        <begin position="9"/>
        <end position="21"/>
    </location>
</feature>
<evidence type="ECO:0000256" key="3">
    <source>
        <dbReference type="ARBA" id="ARBA00016182"/>
    </source>
</evidence>
<evidence type="ECO:0000259" key="15">
    <source>
        <dbReference type="PROSITE" id="PS50878"/>
    </source>
</evidence>
<dbReference type="PROSITE" id="PS50878">
    <property type="entry name" value="RT_POL"/>
    <property type="match status" value="1"/>
</dbReference>
<dbReference type="Pfam" id="PF12009">
    <property type="entry name" value="Telomerase_RBD"/>
    <property type="match status" value="1"/>
</dbReference>
<feature type="compositionally biased region" description="Basic residues" evidence="14">
    <location>
        <begin position="237"/>
        <end position="254"/>
    </location>
</feature>
<keyword evidence="17" id="KW-1185">Reference proteome</keyword>
<dbReference type="GO" id="GO:0042162">
    <property type="term" value="F:telomeric DNA binding"/>
    <property type="evidence" value="ECO:0007669"/>
    <property type="project" value="TreeGrafter"/>
</dbReference>
<dbReference type="PRINTS" id="PR01365">
    <property type="entry name" value="TELOMERASERT"/>
</dbReference>
<feature type="region of interest" description="Disordered" evidence="14">
    <location>
        <begin position="1"/>
        <end position="26"/>
    </location>
</feature>
<evidence type="ECO:0000256" key="5">
    <source>
        <dbReference type="ARBA" id="ARBA00022679"/>
    </source>
</evidence>
<keyword evidence="9 13" id="KW-0779">Telomere</keyword>
<evidence type="ECO:0000256" key="10">
    <source>
        <dbReference type="ARBA" id="ARBA00022918"/>
    </source>
</evidence>
<keyword evidence="11 13" id="KW-0539">Nucleus</keyword>
<evidence type="ECO:0000256" key="9">
    <source>
        <dbReference type="ARBA" id="ARBA00022895"/>
    </source>
</evidence>
<comment type="catalytic activity">
    <reaction evidence="12 13">
        <text>DNA(n) + a 2'-deoxyribonucleoside 5'-triphosphate = DNA(n+1) + diphosphate</text>
        <dbReference type="Rhea" id="RHEA:22508"/>
        <dbReference type="Rhea" id="RHEA-COMP:17339"/>
        <dbReference type="Rhea" id="RHEA-COMP:17340"/>
        <dbReference type="ChEBI" id="CHEBI:33019"/>
        <dbReference type="ChEBI" id="CHEBI:61560"/>
        <dbReference type="ChEBI" id="CHEBI:173112"/>
        <dbReference type="EC" id="2.7.7.49"/>
    </reaction>
</comment>
<dbReference type="InterPro" id="IPR049139">
    <property type="entry name" value="TERT_C"/>
</dbReference>
<dbReference type="GO" id="GO:0046872">
    <property type="term" value="F:metal ion binding"/>
    <property type="evidence" value="ECO:0007669"/>
    <property type="project" value="UniProtKB-KW"/>
</dbReference>
<organism evidence="16 17">
    <name type="scientific">Sporidiobolus salmonicolor</name>
    <name type="common">Yeast-like fungus</name>
    <name type="synonym">Sporobolomyces salmonicolor</name>
    <dbReference type="NCBI Taxonomy" id="5005"/>
    <lineage>
        <taxon>Eukaryota</taxon>
        <taxon>Fungi</taxon>
        <taxon>Dikarya</taxon>
        <taxon>Basidiomycota</taxon>
        <taxon>Pucciniomycotina</taxon>
        <taxon>Microbotryomycetes</taxon>
        <taxon>Sporidiobolales</taxon>
        <taxon>Sporidiobolaceae</taxon>
        <taxon>Sporobolomyces</taxon>
    </lineage>
</organism>
<dbReference type="Proteomes" id="UP000243876">
    <property type="component" value="Unassembled WGS sequence"/>
</dbReference>
<dbReference type="Pfam" id="PF00078">
    <property type="entry name" value="RVT_1"/>
    <property type="match status" value="1"/>
</dbReference>
<sequence length="1307" mass="146719">MSSKRRRPASTASSRPNSTANPLSTHSTGLTHMLLRQFYIEIRSLEELVSEEADLVREGDSDRFRKLVRATVVGSTVKDGLPVLRSTESEDPNVDMGEIIAQVHQRIFAVHSKVYQQARRTGQPAFATPKHVLALGYRLSNNQKGDSHQSMTIGTGPAFHNVFPNTIVSSLTSSREWDTLLSRVGPDTLINLLSNPTIALFSPLQNACYLQIAGVPLAELKPIEAELQATASCKSTNGRKTHSRTKRKRRRRGKGAAEDRGDEDVEMKNASAPSPARPSAPPPPETVTFVPRSPQKRLPTHGHSVSVPLLGSSAFPAPQQTGTRTQPFLATQVSPMKRCRLGLRATQSVTGAMEGGEAGRAVKRRKVETLNSANNIVFARYRMYHARASKGLDGKPAYGLSAKRNFSCSLPAYYTPARHLAKYVFPRQFGLHNVFTSPKPRSSLEVLPDYQDREIEIKSDVGPTAHKVGSIKTPGRLKPALPLLKRLALLHGRCNYRKLLDQKCPSKITHKKLNVNEKSVILDIVSEPHTQLSRENLSVDISHASQILPHGGTQAHEKVQAKPKLAGYACLSYEVERYVQAVVQEVIPRDFWGSAANFKLVQKNIATFLRLRRYETLSIHAILQGFALLDCDWLRPDSSSRQKNFSQRPNALDFEKRRELLAEFLFWFFDGFVTELVRTAFYVTDSATHQNRPLFFRQDDWATLCAPLLESLGTAVFEKVPDDQLLALERQHRELGFSYVRLLPKEAGVRPIVNLARRPLVVGASLVFLSSPPSRTRLMCLSGQYNGQMEVGQPINKILRGVFDKRKPHLVGALVSNPQEIYAQLKAFKTKLVAANGGQELPKLYFVKVDVRACYDTIKQAKLLGIVDDVLSEASSSSAHTLHRARLTGPTRNTDRLLDPEVMQYAGKSARQFKRKACSDDDLGMFRDLAENLAEDLHNVVISDQVVYDDVHRTKLMSLLREHITTNLVKVSGRLYRQKDGIPQGSVLSSLLCSLFYGDMERTCLGFTRDGSSLLLRYVDDFLFISTKRDLATRFLQVMHAGIPEYGCYIASEKRLTNFDVALVDGEVVPPLPRGDAFPWCGLSIDTKTLELKLNTKLQMDKEIADQLTVQRYRKPGQAFINAIAVKIRSHAMYTDTSYNSLSTVYSNIYQAMLVVALKFQVYVQEWSWDLRHRLGFFWRELRLSLLQSVRANPRYCHSIGAIQQIVRFKYTALTHQASSRKARKLQVALGIKRSWVAWLGYHAFHRVLSRRPSSSAPLLDLLANEVRSSAMRHSLPHLRKIVEAEGTVFAEKTNALRKVRRMSVDV</sequence>
<dbReference type="GO" id="GO:0070034">
    <property type="term" value="F:telomerase RNA binding"/>
    <property type="evidence" value="ECO:0007669"/>
    <property type="project" value="TreeGrafter"/>
</dbReference>
<dbReference type="Gene3D" id="1.10.357.90">
    <property type="match status" value="1"/>
</dbReference>
<dbReference type="PANTHER" id="PTHR12066">
    <property type="entry name" value="TELOMERASE REVERSE TRANSCRIPTASE"/>
    <property type="match status" value="1"/>
</dbReference>
<dbReference type="GO" id="GO:0003720">
    <property type="term" value="F:telomerase activity"/>
    <property type="evidence" value="ECO:0007669"/>
    <property type="project" value="InterPro"/>
</dbReference>
<evidence type="ECO:0000313" key="16">
    <source>
        <dbReference type="EMBL" id="CEQ41347.1"/>
    </source>
</evidence>
<dbReference type="GO" id="GO:0007004">
    <property type="term" value="P:telomere maintenance via telomerase"/>
    <property type="evidence" value="ECO:0007669"/>
    <property type="project" value="TreeGrafter"/>
</dbReference>
<dbReference type="SUPFAM" id="SSF56672">
    <property type="entry name" value="DNA/RNA polymerases"/>
    <property type="match status" value="1"/>
</dbReference>
<dbReference type="EMBL" id="CENE01000013">
    <property type="protein sequence ID" value="CEQ41347.1"/>
    <property type="molecule type" value="Genomic_DNA"/>
</dbReference>
<evidence type="ECO:0000256" key="12">
    <source>
        <dbReference type="ARBA" id="ARBA00048173"/>
    </source>
</evidence>
<feature type="region of interest" description="Disordered" evidence="14">
    <location>
        <begin position="233"/>
        <end position="322"/>
    </location>
</feature>
<dbReference type="GO" id="GO:0000781">
    <property type="term" value="C:chromosome, telomeric region"/>
    <property type="evidence" value="ECO:0007669"/>
    <property type="project" value="UniProtKB-SubCell"/>
</dbReference>
<dbReference type="SMART" id="SM00975">
    <property type="entry name" value="Telomerase_RBD"/>
    <property type="match status" value="1"/>
</dbReference>
<dbReference type="InterPro" id="IPR003545">
    <property type="entry name" value="Telomerase_RT"/>
</dbReference>
<keyword evidence="10 13" id="KW-0695">RNA-directed DNA polymerase</keyword>
<comment type="subcellular location">
    <subcellularLocation>
        <location evidence="13">Nucleus</location>
    </subcellularLocation>
    <subcellularLocation>
        <location evidence="13">Chromosome</location>
        <location evidence="13">Telomere</location>
    </subcellularLocation>
</comment>
<keyword evidence="6 13" id="KW-0548">Nucleotidyltransferase</keyword>
<dbReference type="CDD" id="cd01648">
    <property type="entry name" value="TERT"/>
    <property type="match status" value="1"/>
</dbReference>
<name>A0A0D6EMS6_SPOSA</name>
<dbReference type="Gene3D" id="1.10.132.70">
    <property type="match status" value="1"/>
</dbReference>
<keyword evidence="7 13" id="KW-0479">Metal-binding</keyword>
<evidence type="ECO:0000256" key="14">
    <source>
        <dbReference type="SAM" id="MobiDB-lite"/>
    </source>
</evidence>
<keyword evidence="8 13" id="KW-0460">Magnesium</keyword>
<protein>
    <recommendedName>
        <fullName evidence="3 13">Telomerase reverse transcriptase</fullName>
        <ecNumber evidence="2 13">2.7.7.49</ecNumber>
    </recommendedName>
    <alternativeName>
        <fullName evidence="13">Telomerase catalytic subunit</fullName>
    </alternativeName>
</protein>
<comment type="similarity">
    <text evidence="1 13">Belongs to the reverse transcriptase family. Telomerase subfamily.</text>
</comment>
<evidence type="ECO:0000256" key="6">
    <source>
        <dbReference type="ARBA" id="ARBA00022695"/>
    </source>
</evidence>
<evidence type="ECO:0000256" key="11">
    <source>
        <dbReference type="ARBA" id="ARBA00023242"/>
    </source>
</evidence>
<comment type="function">
    <text evidence="13">Telomerase is a ribonucleoprotein enzyme essential for the replication of chromosome termini in most eukaryotes. It elongates telomeres. It is a reverse transcriptase that adds simple sequence repeats to chromosome ends by copying a template sequence within the RNA component of the enzyme.</text>
</comment>
<evidence type="ECO:0000313" key="17">
    <source>
        <dbReference type="Proteomes" id="UP000243876"/>
    </source>
</evidence>
<dbReference type="EC" id="2.7.7.49" evidence="2 13"/>
<dbReference type="InterPro" id="IPR043502">
    <property type="entry name" value="DNA/RNA_pol_sf"/>
</dbReference>
<dbReference type="InterPro" id="IPR021891">
    <property type="entry name" value="Telomerase_RBD"/>
</dbReference>
<evidence type="ECO:0000256" key="2">
    <source>
        <dbReference type="ARBA" id="ARBA00012493"/>
    </source>
</evidence>
<keyword evidence="4 13" id="KW-0158">Chromosome</keyword>
<reference evidence="17" key="1">
    <citation type="submission" date="2015-02" db="EMBL/GenBank/DDBJ databases">
        <authorList>
            <person name="Gon?alves P."/>
        </authorList>
    </citation>
    <scope>NUCLEOTIDE SEQUENCE [LARGE SCALE GENOMIC DNA]</scope>
</reference>
<dbReference type="Pfam" id="PF21399">
    <property type="entry name" value="TERT_C"/>
    <property type="match status" value="1"/>
</dbReference>
<evidence type="ECO:0000256" key="4">
    <source>
        <dbReference type="ARBA" id="ARBA00022454"/>
    </source>
</evidence>
<evidence type="ECO:0000256" key="13">
    <source>
        <dbReference type="RuleBase" id="RU365061"/>
    </source>
</evidence>
<keyword evidence="5 13" id="KW-0808">Transferase</keyword>
<feature type="compositionally biased region" description="Pro residues" evidence="14">
    <location>
        <begin position="275"/>
        <end position="285"/>
    </location>
</feature>
<feature type="domain" description="Reverse transcriptase" evidence="15">
    <location>
        <begin position="724"/>
        <end position="1085"/>
    </location>
</feature>
<gene>
    <name evidence="16" type="primary">SPOSA6832_03072</name>
</gene>
<proteinExistence type="inferred from homology"/>
<evidence type="ECO:0000256" key="7">
    <source>
        <dbReference type="ARBA" id="ARBA00022723"/>
    </source>
</evidence>